<dbReference type="Gene3D" id="3.40.50.300">
    <property type="entry name" value="P-loop containing nucleotide triphosphate hydrolases"/>
    <property type="match status" value="1"/>
</dbReference>
<dbReference type="InterPro" id="IPR003593">
    <property type="entry name" value="AAA+_ATPase"/>
</dbReference>
<dbReference type="InterPro" id="IPR003959">
    <property type="entry name" value="ATPase_AAA_core"/>
</dbReference>
<dbReference type="RefSeq" id="WP_072909666.1">
    <property type="nucleotide sequence ID" value="NZ_FQZT01000015.1"/>
</dbReference>
<evidence type="ECO:0000259" key="4">
    <source>
        <dbReference type="SMART" id="SM00382"/>
    </source>
</evidence>
<dbReference type="AlphaFoldDB" id="A0A1M6LZZ5"/>
<evidence type="ECO:0000256" key="1">
    <source>
        <dbReference type="ARBA" id="ARBA00006914"/>
    </source>
</evidence>
<evidence type="ECO:0000256" key="3">
    <source>
        <dbReference type="ARBA" id="ARBA00022840"/>
    </source>
</evidence>
<dbReference type="Proteomes" id="UP000184171">
    <property type="component" value="Unassembled WGS sequence"/>
</dbReference>
<evidence type="ECO:0000256" key="2">
    <source>
        <dbReference type="ARBA" id="ARBA00022741"/>
    </source>
</evidence>
<proteinExistence type="inferred from homology"/>
<dbReference type="CDD" id="cd19481">
    <property type="entry name" value="RecA-like_protease"/>
    <property type="match status" value="1"/>
</dbReference>
<feature type="domain" description="AAA+ ATPase" evidence="4">
    <location>
        <begin position="240"/>
        <end position="372"/>
    </location>
</feature>
<evidence type="ECO:0000313" key="6">
    <source>
        <dbReference type="Proteomes" id="UP000184171"/>
    </source>
</evidence>
<accession>A0A1M6LZZ5</accession>
<dbReference type="GO" id="GO:0005524">
    <property type="term" value="F:ATP binding"/>
    <property type="evidence" value="ECO:0007669"/>
    <property type="project" value="UniProtKB-KW"/>
</dbReference>
<dbReference type="InterPro" id="IPR050221">
    <property type="entry name" value="26S_Proteasome_ATPase"/>
</dbReference>
<keyword evidence="3" id="KW-0067">ATP-binding</keyword>
<gene>
    <name evidence="5" type="ORF">SAMN02745165_03121</name>
</gene>
<dbReference type="SUPFAM" id="SSF52540">
    <property type="entry name" value="P-loop containing nucleoside triphosphate hydrolases"/>
    <property type="match status" value="1"/>
</dbReference>
<evidence type="ECO:0000313" key="5">
    <source>
        <dbReference type="EMBL" id="SHJ76725.1"/>
    </source>
</evidence>
<dbReference type="SMART" id="SM00382">
    <property type="entry name" value="AAA"/>
    <property type="match status" value="1"/>
</dbReference>
<dbReference type="InterPro" id="IPR027417">
    <property type="entry name" value="P-loop_NTPase"/>
</dbReference>
<dbReference type="Pfam" id="PF00004">
    <property type="entry name" value="AAA"/>
    <property type="match status" value="1"/>
</dbReference>
<dbReference type="GO" id="GO:0016887">
    <property type="term" value="F:ATP hydrolysis activity"/>
    <property type="evidence" value="ECO:0007669"/>
    <property type="project" value="InterPro"/>
</dbReference>
<keyword evidence="6" id="KW-1185">Reference proteome</keyword>
<keyword evidence="2" id="KW-0547">Nucleotide-binding</keyword>
<dbReference type="EMBL" id="FQZT01000015">
    <property type="protein sequence ID" value="SHJ76725.1"/>
    <property type="molecule type" value="Genomic_DNA"/>
</dbReference>
<comment type="similarity">
    <text evidence="1">Belongs to the AAA ATPase family.</text>
</comment>
<reference evidence="5 6" key="1">
    <citation type="submission" date="2016-11" db="EMBL/GenBank/DDBJ databases">
        <authorList>
            <person name="Jaros S."/>
            <person name="Januszkiewicz K."/>
            <person name="Wedrychowicz H."/>
        </authorList>
    </citation>
    <scope>NUCLEOTIDE SEQUENCE [LARGE SCALE GENOMIC DNA]</scope>
    <source>
        <strain evidence="5 6">DSM 5091</strain>
    </source>
</reference>
<protein>
    <submittedName>
        <fullName evidence="5">ATPase family associated with various cellular activities (AAA)</fullName>
    </submittedName>
</protein>
<dbReference type="Gene3D" id="1.10.8.60">
    <property type="match status" value="1"/>
</dbReference>
<dbReference type="OrthoDB" id="9802352at2"/>
<sequence length="449" mass="51313">MKADPFLQNATALNDELDWLFRVLDTRIKLHFEEDCDYRDVFEISAPALNDQSSFARFIQHYQLTEAERLVLILALTPHVRPQLLDVLFTKNSVSNRDFTEFGGRSSASFGGFLPSAETALFLLAGNDLARRFSFHYLFDADHVFSEHGIITLEKMQPGEPHLNGILSVNREIIELVTTGKVGRPMFGADFPAKRITTEMEWDDLVLDPETFEDVLEIKSWLAHGDTLLYELGLAKKLKPGYRSLFYGPPGTGKTLTASLLGKSFERDVYRIDLSAVISKYIGETEKNLEKIFQKAELRDWILFFDEADALFGKRTKISSSHDRFANQEVSYLLQRVEDYPGVVILASNMRANLDDAFVRRFQSIIHFPMPDARERLQLWRSAFSEKTDLAEKVDLKEIAGRYELSGGSIMNVVRYATLRALEREERTISNGDLQEGIRKEFQKEGKTI</sequence>
<organism evidence="5 6">
    <name type="scientific">Malonomonas rubra DSM 5091</name>
    <dbReference type="NCBI Taxonomy" id="1122189"/>
    <lineage>
        <taxon>Bacteria</taxon>
        <taxon>Pseudomonadati</taxon>
        <taxon>Thermodesulfobacteriota</taxon>
        <taxon>Desulfuromonadia</taxon>
        <taxon>Desulfuromonadales</taxon>
        <taxon>Geopsychrobacteraceae</taxon>
        <taxon>Malonomonas</taxon>
    </lineage>
</organism>
<dbReference type="STRING" id="1122189.SAMN02745165_03121"/>
<name>A0A1M6LZZ5_MALRU</name>
<dbReference type="PANTHER" id="PTHR23073">
    <property type="entry name" value="26S PROTEASOME REGULATORY SUBUNIT"/>
    <property type="match status" value="1"/>
</dbReference>